<keyword evidence="2" id="KW-0378">Hydrolase</keyword>
<dbReference type="PANTHER" id="PTHR43283">
    <property type="entry name" value="BETA-LACTAMASE-RELATED"/>
    <property type="match status" value="1"/>
</dbReference>
<gene>
    <name evidence="2" type="ORF">K6T79_07225</name>
</gene>
<dbReference type="InterPro" id="IPR012338">
    <property type="entry name" value="Beta-lactam/transpept-like"/>
</dbReference>
<evidence type="ECO:0000313" key="2">
    <source>
        <dbReference type="EMBL" id="MEB3020834.1"/>
    </source>
</evidence>
<feature type="domain" description="Beta-lactamase-related" evidence="1">
    <location>
        <begin position="28"/>
        <end position="268"/>
    </location>
</feature>
<reference evidence="2 3" key="1">
    <citation type="submission" date="2023-12" db="EMBL/GenBank/DDBJ databases">
        <title>Description of new species of Mycobacterium terrae complex isolated from sewage at the Sao Paulo Zoological Park Foundation in Brazil.</title>
        <authorList>
            <person name="Romagnoli C.L."/>
            <person name="Conceicao E.C."/>
            <person name="Machado E."/>
            <person name="Barreto L.B.P.F."/>
            <person name="Sharma A."/>
            <person name="Silva N.M."/>
            <person name="Marques L.E."/>
            <person name="Juliana M.A."/>
            <person name="Lourenco M.C.S."/>
            <person name="Digiampietri L.A."/>
            <person name="Suffys P.N."/>
            <person name="Viana-Niero C."/>
        </authorList>
    </citation>
    <scope>NUCLEOTIDE SEQUENCE [LARGE SCALE GENOMIC DNA]</scope>
    <source>
        <strain evidence="2 3">MYC098</strain>
    </source>
</reference>
<dbReference type="EMBL" id="JAYJJR010000003">
    <property type="protein sequence ID" value="MEB3020834.1"/>
    <property type="molecule type" value="Genomic_DNA"/>
</dbReference>
<comment type="caution">
    <text evidence="2">The sequence shown here is derived from an EMBL/GenBank/DDBJ whole genome shotgun (WGS) entry which is preliminary data.</text>
</comment>
<dbReference type="Proteomes" id="UP001299596">
    <property type="component" value="Unassembled WGS sequence"/>
</dbReference>
<name>A0ABU5XFS1_9MYCO</name>
<dbReference type="SUPFAM" id="SSF56601">
    <property type="entry name" value="beta-lactamase/transpeptidase-like"/>
    <property type="match status" value="1"/>
</dbReference>
<accession>A0ABU5XFS1</accession>
<organism evidence="2 3">
    <name type="scientific">[Mycobacterium] crassicus</name>
    <dbReference type="NCBI Taxonomy" id="2872309"/>
    <lineage>
        <taxon>Bacteria</taxon>
        <taxon>Bacillati</taxon>
        <taxon>Actinomycetota</taxon>
        <taxon>Actinomycetes</taxon>
        <taxon>Mycobacteriales</taxon>
        <taxon>Mycobacteriaceae</taxon>
        <taxon>Mycolicibacter</taxon>
    </lineage>
</organism>
<sequence length="286" mass="29675">MSALDARPARPTRPALAALDDWPVANAAAAVIGPDGVLATHGDTARPFYLASVTKPLVARAVQVAVEEGAIELDTPAGPPGATVRHLLAHASGLSADSDRVLAKPGTRRVYSNHGFAVLAAAVQEASEIEFGRYLAEAVFEPLGMSASRLDGGAAAAGFGGTSTVADLAAFAGDLLTPVTVSPQLHAEATAVQFPGLDGVLPGYGPQRPNDWGLGFEIRDGKTPHWTGAANSARTFGHFGQSGTLIWADPVIQRALVVLTDRDFGDWVTPRWPELADAVVSAYGRD</sequence>
<dbReference type="Gene3D" id="3.40.710.10">
    <property type="entry name" value="DD-peptidase/beta-lactamase superfamily"/>
    <property type="match status" value="1"/>
</dbReference>
<dbReference type="GO" id="GO:0016787">
    <property type="term" value="F:hydrolase activity"/>
    <property type="evidence" value="ECO:0007669"/>
    <property type="project" value="UniProtKB-KW"/>
</dbReference>
<dbReference type="InterPro" id="IPR001466">
    <property type="entry name" value="Beta-lactam-related"/>
</dbReference>
<keyword evidence="3" id="KW-1185">Reference proteome</keyword>
<dbReference type="RefSeq" id="WP_225407103.1">
    <property type="nucleotide sequence ID" value="NZ_JAYJJR010000003.1"/>
</dbReference>
<dbReference type="Pfam" id="PF00144">
    <property type="entry name" value="Beta-lactamase"/>
    <property type="match status" value="1"/>
</dbReference>
<dbReference type="InterPro" id="IPR050789">
    <property type="entry name" value="Diverse_Enzym_Activities"/>
</dbReference>
<proteinExistence type="predicted"/>
<evidence type="ECO:0000259" key="1">
    <source>
        <dbReference type="Pfam" id="PF00144"/>
    </source>
</evidence>
<dbReference type="EC" id="3.1.1.103" evidence="2"/>
<dbReference type="PANTHER" id="PTHR43283:SF15">
    <property type="entry name" value="CONSERVED PROTEIN"/>
    <property type="match status" value="1"/>
</dbReference>
<protein>
    <submittedName>
        <fullName evidence="2">Serine hydrolase domain-containing protein</fullName>
        <ecNumber evidence="2">3.1.1.103</ecNumber>
    </submittedName>
</protein>
<evidence type="ECO:0000313" key="3">
    <source>
        <dbReference type="Proteomes" id="UP001299596"/>
    </source>
</evidence>